<dbReference type="InterPro" id="IPR013525">
    <property type="entry name" value="ABC2_TM"/>
</dbReference>
<dbReference type="InterPro" id="IPR052902">
    <property type="entry name" value="ABC-2_transporter"/>
</dbReference>
<evidence type="ECO:0000259" key="6">
    <source>
        <dbReference type="Pfam" id="PF12698"/>
    </source>
</evidence>
<comment type="subcellular location">
    <subcellularLocation>
        <location evidence="1">Membrane</location>
        <topology evidence="1">Multi-pass membrane protein</topology>
    </subcellularLocation>
</comment>
<protein>
    <submittedName>
        <fullName evidence="7">ABC transporter permease</fullName>
    </submittedName>
</protein>
<feature type="transmembrane region" description="Helical" evidence="5">
    <location>
        <begin position="261"/>
        <end position="281"/>
    </location>
</feature>
<evidence type="ECO:0000313" key="7">
    <source>
        <dbReference type="EMBL" id="RZI31672.1"/>
    </source>
</evidence>
<dbReference type="Proteomes" id="UP000293369">
    <property type="component" value="Unassembled WGS sequence"/>
</dbReference>
<dbReference type="PANTHER" id="PTHR43027">
    <property type="entry name" value="DOXORUBICIN RESISTANCE ABC TRANSPORTER PERMEASE PROTEIN DRRC-RELATED"/>
    <property type="match status" value="1"/>
</dbReference>
<evidence type="ECO:0000256" key="3">
    <source>
        <dbReference type="ARBA" id="ARBA00022989"/>
    </source>
</evidence>
<evidence type="ECO:0000256" key="2">
    <source>
        <dbReference type="ARBA" id="ARBA00022692"/>
    </source>
</evidence>
<gene>
    <name evidence="7" type="ORF">EUX57_11570</name>
</gene>
<keyword evidence="2 5" id="KW-0812">Transmembrane</keyword>
<sequence>MKSVLTVYARLSLSAFKEYSRDLLPLVFSFALPMFFIITLGNSSGTPDSASSIKVLVVGNEGAANRAFSALTEQPLFSVRRVASADPDLVIQQQQATLVIAPSGQPNPPLALYSTRQGQSLAPLIDKLLAAPAAATTSLQPRLVAENGFDYFKFLFPATVALSLLQVSLFGTAAPIIAAREKGIYRHFAVVPMPRLALLISQLSVRLVIAILQVMLLVIVGCLFFRVRIEQPVAFGFVLLLGSATLVTYGYAIAGIFSSLNLANGFLLLLNFYCMSFGQLFNDISQGQWSWLIPTTPVGLLSDALRQVMSGLEGVYSLSTSILGLIAYLMVSAFIGVKFFRFSPKVK</sequence>
<feature type="transmembrane region" description="Helical" evidence="5">
    <location>
        <begin position="233"/>
        <end position="254"/>
    </location>
</feature>
<feature type="transmembrane region" description="Helical" evidence="5">
    <location>
        <begin position="23"/>
        <end position="41"/>
    </location>
</feature>
<keyword evidence="3 5" id="KW-1133">Transmembrane helix</keyword>
<evidence type="ECO:0000256" key="5">
    <source>
        <dbReference type="SAM" id="Phobius"/>
    </source>
</evidence>
<dbReference type="GO" id="GO:0016020">
    <property type="term" value="C:membrane"/>
    <property type="evidence" value="ECO:0007669"/>
    <property type="project" value="UniProtKB-SubCell"/>
</dbReference>
<comment type="caution">
    <text evidence="7">The sequence shown here is derived from an EMBL/GenBank/DDBJ whole genome shotgun (WGS) entry which is preliminary data.</text>
</comment>
<evidence type="ECO:0000256" key="4">
    <source>
        <dbReference type="ARBA" id="ARBA00023136"/>
    </source>
</evidence>
<feature type="transmembrane region" description="Helical" evidence="5">
    <location>
        <begin position="203"/>
        <end position="227"/>
    </location>
</feature>
<keyword evidence="4 5" id="KW-0472">Membrane</keyword>
<feature type="transmembrane region" description="Helical" evidence="5">
    <location>
        <begin position="154"/>
        <end position="178"/>
    </location>
</feature>
<dbReference type="EMBL" id="SGFE01000020">
    <property type="protein sequence ID" value="RZI31672.1"/>
    <property type="molecule type" value="Genomic_DNA"/>
</dbReference>
<dbReference type="Pfam" id="PF12698">
    <property type="entry name" value="ABC2_membrane_3"/>
    <property type="match status" value="1"/>
</dbReference>
<name>A0A4Q7D1F0_9PSED</name>
<dbReference type="RefSeq" id="WP_065892702.1">
    <property type="nucleotide sequence ID" value="NZ_SGFE01000020.1"/>
</dbReference>
<dbReference type="PANTHER" id="PTHR43027:SF2">
    <property type="entry name" value="TRANSPORT PERMEASE PROTEIN"/>
    <property type="match status" value="1"/>
</dbReference>
<dbReference type="GO" id="GO:0140359">
    <property type="term" value="F:ABC-type transporter activity"/>
    <property type="evidence" value="ECO:0007669"/>
    <property type="project" value="InterPro"/>
</dbReference>
<proteinExistence type="predicted"/>
<reference evidence="7 8" key="1">
    <citation type="submission" date="2019-02" db="EMBL/GenBank/DDBJ databases">
        <title>Pseudomonas spp from wheat grain.</title>
        <authorList>
            <person name="Cho G.-S."/>
            <person name="Franz C.M.A.P."/>
        </authorList>
    </citation>
    <scope>NUCLEOTIDE SEQUENCE [LARGE SCALE GENOMIC DNA]</scope>
    <source>
        <strain evidence="7 8">133NRW</strain>
    </source>
</reference>
<feature type="domain" description="ABC-2 type transporter transmembrane" evidence="6">
    <location>
        <begin position="26"/>
        <end position="335"/>
    </location>
</feature>
<evidence type="ECO:0000313" key="8">
    <source>
        <dbReference type="Proteomes" id="UP000293369"/>
    </source>
</evidence>
<dbReference type="AlphaFoldDB" id="A0A4Q7D1F0"/>
<evidence type="ECO:0000256" key="1">
    <source>
        <dbReference type="ARBA" id="ARBA00004141"/>
    </source>
</evidence>
<accession>A0A4Q7D1F0</accession>
<organism evidence="7 8">
    <name type="scientific">Pseudomonas orientalis</name>
    <dbReference type="NCBI Taxonomy" id="76758"/>
    <lineage>
        <taxon>Bacteria</taxon>
        <taxon>Pseudomonadati</taxon>
        <taxon>Pseudomonadota</taxon>
        <taxon>Gammaproteobacteria</taxon>
        <taxon>Pseudomonadales</taxon>
        <taxon>Pseudomonadaceae</taxon>
        <taxon>Pseudomonas</taxon>
    </lineage>
</organism>
<feature type="transmembrane region" description="Helical" evidence="5">
    <location>
        <begin position="315"/>
        <end position="337"/>
    </location>
</feature>